<keyword evidence="1" id="KW-0560">Oxidoreductase</keyword>
<dbReference type="Gene3D" id="3.40.50.720">
    <property type="entry name" value="NAD(P)-binding Rossmann-like Domain"/>
    <property type="match status" value="1"/>
</dbReference>
<dbReference type="InterPro" id="IPR036291">
    <property type="entry name" value="NAD(P)-bd_dom_sf"/>
</dbReference>
<dbReference type="SUPFAM" id="SSF51735">
    <property type="entry name" value="NAD(P)-binding Rossmann-fold domains"/>
    <property type="match status" value="1"/>
</dbReference>
<dbReference type="EMBL" id="JBHSSJ010000001">
    <property type="protein sequence ID" value="MFC6274137.1"/>
    <property type="molecule type" value="Genomic_DNA"/>
</dbReference>
<proteinExistence type="predicted"/>
<dbReference type="CDD" id="cd05233">
    <property type="entry name" value="SDR_c"/>
    <property type="match status" value="1"/>
</dbReference>
<reference evidence="2" key="1">
    <citation type="journal article" date="2019" name="Int. J. Syst. Evol. Microbiol.">
        <title>The Global Catalogue of Microorganisms (GCM) 10K type strain sequencing project: providing services to taxonomists for standard genome sequencing and annotation.</title>
        <authorList>
            <consortium name="The Broad Institute Genomics Platform"/>
            <consortium name="The Broad Institute Genome Sequencing Center for Infectious Disease"/>
            <person name="Wu L."/>
            <person name="Ma J."/>
        </authorList>
    </citation>
    <scope>NUCLEOTIDE SEQUENCE [LARGE SCALE GENOMIC DNA]</scope>
    <source>
        <strain evidence="2">CCM 8907</strain>
    </source>
</reference>
<dbReference type="PANTHER" id="PTHR43431">
    <property type="entry name" value="OXIDOREDUCTASE, SHORT CHAIN DEHYDROGENASE/REDUCTASE FAMILY (AFU_ORTHOLOGUE AFUA_5G14000)"/>
    <property type="match status" value="1"/>
</dbReference>
<dbReference type="InterPro" id="IPR003560">
    <property type="entry name" value="DHB_DH"/>
</dbReference>
<dbReference type="EC" id="1.-.-.-" evidence="1"/>
<dbReference type="Proteomes" id="UP001596191">
    <property type="component" value="Unassembled WGS sequence"/>
</dbReference>
<dbReference type="PANTHER" id="PTHR43431:SF1">
    <property type="entry name" value="OS08G0476300 PROTEIN"/>
    <property type="match status" value="1"/>
</dbReference>
<evidence type="ECO:0000313" key="1">
    <source>
        <dbReference type="EMBL" id="MFC6274137.1"/>
    </source>
</evidence>
<dbReference type="Pfam" id="PF00106">
    <property type="entry name" value="adh_short"/>
    <property type="match status" value="1"/>
</dbReference>
<dbReference type="GO" id="GO:0016491">
    <property type="term" value="F:oxidoreductase activity"/>
    <property type="evidence" value="ECO:0007669"/>
    <property type="project" value="UniProtKB-KW"/>
</dbReference>
<dbReference type="InterPro" id="IPR002347">
    <property type="entry name" value="SDR_fam"/>
</dbReference>
<evidence type="ECO:0000313" key="2">
    <source>
        <dbReference type="Proteomes" id="UP001596191"/>
    </source>
</evidence>
<dbReference type="RefSeq" id="WP_125638234.1">
    <property type="nucleotide sequence ID" value="NZ_JBHSSJ010000001.1"/>
</dbReference>
<protein>
    <submittedName>
        <fullName evidence="1">SDR family NAD(P)-dependent oxidoreductase</fullName>
        <ecNumber evidence="1">1.-.-.-</ecNumber>
    </submittedName>
</protein>
<dbReference type="PRINTS" id="PR01397">
    <property type="entry name" value="DHBDHDRGNASE"/>
</dbReference>
<name>A0ABW1TKY9_9LACO</name>
<accession>A0ABW1TKY9</accession>
<comment type="caution">
    <text evidence="1">The sequence shown here is derived from an EMBL/GenBank/DDBJ whole genome shotgun (WGS) entry which is preliminary data.</text>
</comment>
<organism evidence="1 2">
    <name type="scientific">Levilactobacillus tangyuanensis</name>
    <dbReference type="NCBI Taxonomy" id="2486021"/>
    <lineage>
        <taxon>Bacteria</taxon>
        <taxon>Bacillati</taxon>
        <taxon>Bacillota</taxon>
        <taxon>Bacilli</taxon>
        <taxon>Lactobacillales</taxon>
        <taxon>Lactobacillaceae</taxon>
        <taxon>Levilactobacillus</taxon>
    </lineage>
</organism>
<sequence>MGTVVILGAGAGFGMAIARAFAQQGDHPILVARHPDSLKKLCAQLQSENLSADYLVADSTDAVQTASMFDDIQKRWELPTTLVYNVADTSLDNPLESRLDEISHRFTVNVLGAISTIRQFLALTPDDTPRNILVTGGGAALHPGQLTTSLSLTKAALRSYIFSLAPAVKDRGVYVGLITIQGIAGTSTEMEPVNVAQAYTQAARDRTATEIFYPGGEPNATSEFDQLQALTSDPEKLYAFLEEHAGAAAFIRSHPGFLKRH</sequence>
<keyword evidence="2" id="KW-1185">Reference proteome</keyword>
<gene>
    <name evidence="1" type="ORF">ACFQET_01230</name>
</gene>